<dbReference type="InterPro" id="IPR029787">
    <property type="entry name" value="Nucleotide_cyclase"/>
</dbReference>
<name>A0A066TVM7_9PSEU</name>
<evidence type="ECO:0000313" key="2">
    <source>
        <dbReference type="Proteomes" id="UP000027345"/>
    </source>
</evidence>
<protein>
    <recommendedName>
        <fullName evidence="3">Guanylate cyclase domain-containing protein</fullName>
    </recommendedName>
</protein>
<dbReference type="AlphaFoldDB" id="A0A066TVM7"/>
<reference evidence="1 2" key="1">
    <citation type="submission" date="2014-05" db="EMBL/GenBank/DDBJ databases">
        <title>Draft genome sequence of Amycolatopsis rifamycinica DSM 46095.</title>
        <authorList>
            <person name="Lal R."/>
            <person name="Saxena A."/>
            <person name="Kumari R."/>
            <person name="Mukherjee U."/>
            <person name="Singh P."/>
            <person name="Sangwan N."/>
            <person name="Mahato N.K."/>
        </authorList>
    </citation>
    <scope>NUCLEOTIDE SEQUENCE [LARGE SCALE GENOMIC DNA]</scope>
    <source>
        <strain evidence="1 2">DSM 46095</strain>
    </source>
</reference>
<gene>
    <name evidence="1" type="ORF">DV20_26425</name>
</gene>
<comment type="caution">
    <text evidence="1">The sequence shown here is derived from an EMBL/GenBank/DDBJ whole genome shotgun (WGS) entry which is preliminary data.</text>
</comment>
<sequence>MPNRKTPAPRWADEHRIKAFADAIHYTILAVDVERFNAPERTNLHRVIVRSGLYQAVEEALTASGVQWQGCHRSDLGDGVLVLAPGAYPKAVFGERVPQELARNLFAHNSAHIAEEQIRLRMALHAGEITRDAYGFTGSSIIHTFRLLDSRAVKDALSISDGDIAVITSNWFYEEVIRHIQLGDPGSYTSVFAAVKETTTRAWLHIPALDASPGEAGREVG</sequence>
<dbReference type="eggNOG" id="COG0457">
    <property type="taxonomic scope" value="Bacteria"/>
</dbReference>
<proteinExistence type="predicted"/>
<dbReference type="RefSeq" id="WP_051736119.1">
    <property type="nucleotide sequence ID" value="NZ_JMQI01000055.1"/>
</dbReference>
<dbReference type="STRING" id="287986.DV20_26425"/>
<evidence type="ECO:0000313" key="1">
    <source>
        <dbReference type="EMBL" id="KDN19196.1"/>
    </source>
</evidence>
<dbReference type="EMBL" id="JMQI01000055">
    <property type="protein sequence ID" value="KDN19196.1"/>
    <property type="molecule type" value="Genomic_DNA"/>
</dbReference>
<organism evidence="1 2">
    <name type="scientific">Amycolatopsis rifamycinica</name>
    <dbReference type="NCBI Taxonomy" id="287986"/>
    <lineage>
        <taxon>Bacteria</taxon>
        <taxon>Bacillati</taxon>
        <taxon>Actinomycetota</taxon>
        <taxon>Actinomycetes</taxon>
        <taxon>Pseudonocardiales</taxon>
        <taxon>Pseudonocardiaceae</taxon>
        <taxon>Amycolatopsis</taxon>
    </lineage>
</organism>
<evidence type="ECO:0008006" key="3">
    <source>
        <dbReference type="Google" id="ProtNLM"/>
    </source>
</evidence>
<dbReference type="Proteomes" id="UP000027345">
    <property type="component" value="Unassembled WGS sequence"/>
</dbReference>
<keyword evidence="2" id="KW-1185">Reference proteome</keyword>
<dbReference type="Gene3D" id="3.30.70.1230">
    <property type="entry name" value="Nucleotide cyclase"/>
    <property type="match status" value="1"/>
</dbReference>
<accession>A0A066TVM7</accession>
<dbReference type="OrthoDB" id="3482507at2"/>